<evidence type="ECO:0000313" key="4">
    <source>
        <dbReference type="EMBL" id="PRP88930.1"/>
    </source>
</evidence>
<evidence type="ECO:0000256" key="3">
    <source>
        <dbReference type="RuleBase" id="RU364104"/>
    </source>
</evidence>
<sequence>MSTQTHTSEAEQRRLDQTVTGLKKFELEQLRSAMNKEALKRCGTEIEGFSACSTGRTFTVPWACKNEYATLLNCINSFASSGKFEEYKVEYSRQKLRMIDQYQESPAK</sequence>
<dbReference type="GO" id="GO:0005739">
    <property type="term" value="C:mitochondrion"/>
    <property type="evidence" value="ECO:0007669"/>
    <property type="project" value="UniProtKB-SubCell"/>
</dbReference>
<accession>A0A2P6NYA3</accession>
<dbReference type="EMBL" id="MDYQ01000007">
    <property type="protein sequence ID" value="PRP88930.1"/>
    <property type="molecule type" value="Genomic_DNA"/>
</dbReference>
<evidence type="ECO:0000256" key="1">
    <source>
        <dbReference type="ARBA" id="ARBA00007347"/>
    </source>
</evidence>
<dbReference type="Proteomes" id="UP000241769">
    <property type="component" value="Unassembled WGS sequence"/>
</dbReference>
<comment type="similarity">
    <text evidence="1 3">Belongs to the CMC family.</text>
</comment>
<gene>
    <name evidence="4" type="ORF">PROFUN_00398</name>
</gene>
<reference evidence="4 5" key="1">
    <citation type="journal article" date="2018" name="Genome Biol. Evol.">
        <title>Multiple Roots of Fruiting Body Formation in Amoebozoa.</title>
        <authorList>
            <person name="Hillmann F."/>
            <person name="Forbes G."/>
            <person name="Novohradska S."/>
            <person name="Ferling I."/>
            <person name="Riege K."/>
            <person name="Groth M."/>
            <person name="Westermann M."/>
            <person name="Marz M."/>
            <person name="Spaller T."/>
            <person name="Winckler T."/>
            <person name="Schaap P."/>
            <person name="Glockner G."/>
        </authorList>
    </citation>
    <scope>NUCLEOTIDE SEQUENCE [LARGE SCALE GENOMIC DNA]</scope>
    <source>
        <strain evidence="4 5">Jena</strain>
    </source>
</reference>
<dbReference type="OrthoDB" id="6224010at2759"/>
<evidence type="ECO:0000256" key="2">
    <source>
        <dbReference type="ARBA" id="ARBA00023157"/>
    </source>
</evidence>
<keyword evidence="3" id="KW-0496">Mitochondrion</keyword>
<organism evidence="4 5">
    <name type="scientific">Planoprotostelium fungivorum</name>
    <dbReference type="NCBI Taxonomy" id="1890364"/>
    <lineage>
        <taxon>Eukaryota</taxon>
        <taxon>Amoebozoa</taxon>
        <taxon>Evosea</taxon>
        <taxon>Variosea</taxon>
        <taxon>Cavosteliida</taxon>
        <taxon>Cavosteliaceae</taxon>
        <taxon>Planoprotostelium</taxon>
    </lineage>
</organism>
<evidence type="ECO:0000313" key="5">
    <source>
        <dbReference type="Proteomes" id="UP000241769"/>
    </source>
</evidence>
<name>A0A2P6NYA3_9EUKA</name>
<protein>
    <recommendedName>
        <fullName evidence="3">COX assembly mitochondrial protein</fullName>
    </recommendedName>
</protein>
<dbReference type="AlphaFoldDB" id="A0A2P6NYA3"/>
<comment type="caution">
    <text evidence="4">The sequence shown here is derived from an EMBL/GenBank/DDBJ whole genome shotgun (WGS) entry which is preliminary data.</text>
</comment>
<keyword evidence="5" id="KW-1185">Reference proteome</keyword>
<proteinExistence type="inferred from homology"/>
<dbReference type="InParanoid" id="A0A2P6NYA3"/>
<dbReference type="InterPro" id="IPR013892">
    <property type="entry name" value="Cyt_c_biogenesis_Cmc1-like"/>
</dbReference>
<keyword evidence="2" id="KW-1015">Disulfide bond</keyword>
<comment type="subcellular location">
    <subcellularLocation>
        <location evidence="3">Mitochondrion</location>
    </subcellularLocation>
</comment>
<dbReference type="STRING" id="1890364.A0A2P6NYA3"/>
<dbReference type="Pfam" id="PF08583">
    <property type="entry name" value="Cmc1"/>
    <property type="match status" value="1"/>
</dbReference>